<dbReference type="FunFam" id="1.10.3720.10:FF:000006">
    <property type="entry name" value="Glutamate/aspartate ABC transporter, permease protein GltK"/>
    <property type="match status" value="1"/>
</dbReference>
<feature type="domain" description="ABC transmembrane type-1" evidence="9">
    <location>
        <begin position="79"/>
        <end position="279"/>
    </location>
</feature>
<evidence type="ECO:0000256" key="5">
    <source>
        <dbReference type="ARBA" id="ARBA00022970"/>
    </source>
</evidence>
<dbReference type="SUPFAM" id="SSF161098">
    <property type="entry name" value="MetI-like"/>
    <property type="match status" value="1"/>
</dbReference>
<evidence type="ECO:0000256" key="1">
    <source>
        <dbReference type="ARBA" id="ARBA00004651"/>
    </source>
</evidence>
<accession>A0A7J5B219</accession>
<protein>
    <submittedName>
        <fullName evidence="10">Amino acid ABC transporter permease</fullName>
    </submittedName>
</protein>
<dbReference type="InterPro" id="IPR000515">
    <property type="entry name" value="MetI-like"/>
</dbReference>
<dbReference type="Gene3D" id="1.10.3720.10">
    <property type="entry name" value="MetI-like"/>
    <property type="match status" value="1"/>
</dbReference>
<feature type="transmembrane region" description="Helical" evidence="8">
    <location>
        <begin position="35"/>
        <end position="53"/>
    </location>
</feature>
<evidence type="ECO:0000256" key="3">
    <source>
        <dbReference type="ARBA" id="ARBA00022475"/>
    </source>
</evidence>
<keyword evidence="6 8" id="KW-1133">Transmembrane helix</keyword>
<sequence>MNTSTGPSTGATGAVTTAPAAPAADAPKIVPLRHYGQWIFAAIVLLFLAKLVYDVATGSSIRWEKVGSRVFAEAIMQGLLITIMLTVVSMILGIIGGITLAVMRISSNAVLRAISSGFVWIFRGTPILVQILIWFNLALFFPQIDLVFVQLDTNALILPLTAAVLGLAANESAYMSEIIRGGIISIDPGQKEAAEALGMTQGKIMFRIILPQALRSIVPPMGNELVTLLKETSLVSVIGAGDLLTRAQQIGAADFSRMEMLLVASIWYLILTSIASIGQGFLERKLGKSRGFATPEPVWKRVLNSILPNRRSVGTSREGVR</sequence>
<keyword evidence="2 8" id="KW-0813">Transport</keyword>
<evidence type="ECO:0000256" key="8">
    <source>
        <dbReference type="RuleBase" id="RU363032"/>
    </source>
</evidence>
<evidence type="ECO:0000259" key="9">
    <source>
        <dbReference type="PROSITE" id="PS50928"/>
    </source>
</evidence>
<dbReference type="AlphaFoldDB" id="A0A7J5B219"/>
<dbReference type="EMBL" id="WBJX01000002">
    <property type="protein sequence ID" value="KAB1638070.1"/>
    <property type="molecule type" value="Genomic_DNA"/>
</dbReference>
<feature type="transmembrane region" description="Helical" evidence="8">
    <location>
        <begin position="261"/>
        <end position="282"/>
    </location>
</feature>
<organism evidence="10 11">
    <name type="scientific">Pseudoclavibacter terrae</name>
    <dbReference type="NCBI Taxonomy" id="1530195"/>
    <lineage>
        <taxon>Bacteria</taxon>
        <taxon>Bacillati</taxon>
        <taxon>Actinomycetota</taxon>
        <taxon>Actinomycetes</taxon>
        <taxon>Micrococcales</taxon>
        <taxon>Microbacteriaceae</taxon>
        <taxon>Pseudoclavibacter</taxon>
    </lineage>
</organism>
<dbReference type="Pfam" id="PF00528">
    <property type="entry name" value="BPD_transp_1"/>
    <property type="match status" value="1"/>
</dbReference>
<dbReference type="RefSeq" id="WP_151423171.1">
    <property type="nucleotide sequence ID" value="NZ_CANKVH010000001.1"/>
</dbReference>
<dbReference type="GO" id="GO:0043190">
    <property type="term" value="C:ATP-binding cassette (ABC) transporter complex"/>
    <property type="evidence" value="ECO:0007669"/>
    <property type="project" value="InterPro"/>
</dbReference>
<dbReference type="NCBIfam" id="TIGR01726">
    <property type="entry name" value="HEQRo_perm_3TM"/>
    <property type="match status" value="1"/>
</dbReference>
<dbReference type="Proteomes" id="UP000490386">
    <property type="component" value="Unassembled WGS sequence"/>
</dbReference>
<keyword evidence="11" id="KW-1185">Reference proteome</keyword>
<evidence type="ECO:0000313" key="10">
    <source>
        <dbReference type="EMBL" id="KAB1638070.1"/>
    </source>
</evidence>
<comment type="caution">
    <text evidence="10">The sequence shown here is derived from an EMBL/GenBank/DDBJ whole genome shotgun (WGS) entry which is preliminary data.</text>
</comment>
<comment type="similarity">
    <text evidence="8">Belongs to the binding-protein-dependent transport system permease family.</text>
</comment>
<dbReference type="InterPro" id="IPR035906">
    <property type="entry name" value="MetI-like_sf"/>
</dbReference>
<keyword evidence="7 8" id="KW-0472">Membrane</keyword>
<evidence type="ECO:0000256" key="4">
    <source>
        <dbReference type="ARBA" id="ARBA00022692"/>
    </source>
</evidence>
<evidence type="ECO:0000256" key="6">
    <source>
        <dbReference type="ARBA" id="ARBA00022989"/>
    </source>
</evidence>
<dbReference type="InterPro" id="IPR010065">
    <property type="entry name" value="AA_ABC_transptr_permease_3TM"/>
</dbReference>
<dbReference type="CDD" id="cd06261">
    <property type="entry name" value="TM_PBP2"/>
    <property type="match status" value="1"/>
</dbReference>
<dbReference type="OrthoDB" id="92598at2"/>
<feature type="transmembrane region" description="Helical" evidence="8">
    <location>
        <begin position="120"/>
        <end position="141"/>
    </location>
</feature>
<keyword evidence="5" id="KW-0029">Amino-acid transport</keyword>
<dbReference type="InterPro" id="IPR043429">
    <property type="entry name" value="ArtM/GltK/GlnP/TcyL/YhdX-like"/>
</dbReference>
<evidence type="ECO:0000313" key="11">
    <source>
        <dbReference type="Proteomes" id="UP000490386"/>
    </source>
</evidence>
<reference evidence="10 11" key="1">
    <citation type="submission" date="2019-09" db="EMBL/GenBank/DDBJ databases">
        <title>Phylogeny of genus Pseudoclavibacter and closely related genus.</title>
        <authorList>
            <person name="Li Y."/>
        </authorList>
    </citation>
    <scope>NUCLEOTIDE SEQUENCE [LARGE SCALE GENOMIC DNA]</scope>
    <source>
        <strain evidence="10 11">THG-MD12</strain>
    </source>
</reference>
<name>A0A7J5B219_9MICO</name>
<evidence type="ECO:0000256" key="2">
    <source>
        <dbReference type="ARBA" id="ARBA00022448"/>
    </source>
</evidence>
<feature type="transmembrane region" description="Helical" evidence="8">
    <location>
        <begin position="153"/>
        <end position="170"/>
    </location>
</feature>
<gene>
    <name evidence="10" type="ORF">F8O03_06530</name>
</gene>
<dbReference type="GO" id="GO:0006865">
    <property type="term" value="P:amino acid transport"/>
    <property type="evidence" value="ECO:0007669"/>
    <property type="project" value="UniProtKB-KW"/>
</dbReference>
<evidence type="ECO:0000256" key="7">
    <source>
        <dbReference type="ARBA" id="ARBA00023136"/>
    </source>
</evidence>
<feature type="transmembrane region" description="Helical" evidence="8">
    <location>
        <begin position="74"/>
        <end position="100"/>
    </location>
</feature>
<dbReference type="PANTHER" id="PTHR30614">
    <property type="entry name" value="MEMBRANE COMPONENT OF AMINO ACID ABC TRANSPORTER"/>
    <property type="match status" value="1"/>
</dbReference>
<keyword evidence="4 8" id="KW-0812">Transmembrane</keyword>
<keyword evidence="3" id="KW-1003">Cell membrane</keyword>
<dbReference type="GO" id="GO:0022857">
    <property type="term" value="F:transmembrane transporter activity"/>
    <property type="evidence" value="ECO:0007669"/>
    <property type="project" value="InterPro"/>
</dbReference>
<comment type="subcellular location">
    <subcellularLocation>
        <location evidence="1 8">Cell membrane</location>
        <topology evidence="1 8">Multi-pass membrane protein</topology>
    </subcellularLocation>
</comment>
<proteinExistence type="inferred from homology"/>
<dbReference type="PROSITE" id="PS50928">
    <property type="entry name" value="ABC_TM1"/>
    <property type="match status" value="1"/>
</dbReference>
<dbReference type="PANTHER" id="PTHR30614:SF0">
    <property type="entry name" value="L-CYSTINE TRANSPORT SYSTEM PERMEASE PROTEIN TCYL"/>
    <property type="match status" value="1"/>
</dbReference>